<keyword evidence="2 4" id="KW-0863">Zinc-finger</keyword>
<feature type="compositionally biased region" description="Polar residues" evidence="5">
    <location>
        <begin position="1"/>
        <end position="10"/>
    </location>
</feature>
<evidence type="ECO:0000313" key="8">
    <source>
        <dbReference type="Proteomes" id="UP000237271"/>
    </source>
</evidence>
<evidence type="ECO:0000256" key="4">
    <source>
        <dbReference type="PROSITE-ProRule" id="PRU00175"/>
    </source>
</evidence>
<dbReference type="InterPro" id="IPR013083">
    <property type="entry name" value="Znf_RING/FYVE/PHD"/>
</dbReference>
<evidence type="ECO:0000259" key="6">
    <source>
        <dbReference type="PROSITE" id="PS50089"/>
    </source>
</evidence>
<dbReference type="InterPro" id="IPR001841">
    <property type="entry name" value="Znf_RING"/>
</dbReference>
<evidence type="ECO:0000256" key="2">
    <source>
        <dbReference type="ARBA" id="ARBA00022771"/>
    </source>
</evidence>
<keyword evidence="3" id="KW-0862">Zinc</keyword>
<keyword evidence="8" id="KW-1185">Reference proteome</keyword>
<dbReference type="OrthoDB" id="168039at2759"/>
<dbReference type="InterPro" id="IPR018957">
    <property type="entry name" value="Znf_C3HC4_RING-type"/>
</dbReference>
<feature type="compositionally biased region" description="Low complexity" evidence="5">
    <location>
        <begin position="241"/>
        <end position="258"/>
    </location>
</feature>
<protein>
    <recommendedName>
        <fullName evidence="6">RING-type domain-containing protein</fullName>
    </recommendedName>
</protein>
<comment type="caution">
    <text evidence="7">The sequence shown here is derived from an EMBL/GenBank/DDBJ whole genome shotgun (WGS) entry which is preliminary data.</text>
</comment>
<dbReference type="PANTHER" id="PTHR31827:SF1">
    <property type="entry name" value="EMB|CAB89363.1"/>
    <property type="match status" value="1"/>
</dbReference>
<dbReference type="Gene3D" id="3.30.40.10">
    <property type="entry name" value="Zinc/RING finger domain, C3HC4 (zinc finger)"/>
    <property type="match status" value="1"/>
</dbReference>
<feature type="domain" description="RING-type" evidence="6">
    <location>
        <begin position="101"/>
        <end position="137"/>
    </location>
</feature>
<dbReference type="Proteomes" id="UP000237271">
    <property type="component" value="Unassembled WGS sequence"/>
</dbReference>
<dbReference type="SUPFAM" id="SSF57850">
    <property type="entry name" value="RING/U-box"/>
    <property type="match status" value="1"/>
</dbReference>
<proteinExistence type="predicted"/>
<dbReference type="GO" id="GO:0008270">
    <property type="term" value="F:zinc ion binding"/>
    <property type="evidence" value="ECO:0007669"/>
    <property type="project" value="UniProtKB-KW"/>
</dbReference>
<accession>A0A2P4XZZ1</accession>
<reference evidence="7 8" key="1">
    <citation type="journal article" date="2017" name="Genome Biol. Evol.">
        <title>Phytophthora megakarya and P. palmivora, closely related causal agents of cacao black pod rot, underwent increases in genome sizes and gene numbers by different mechanisms.</title>
        <authorList>
            <person name="Ali S.S."/>
            <person name="Shao J."/>
            <person name="Lary D.J."/>
            <person name="Kronmiller B."/>
            <person name="Shen D."/>
            <person name="Strem M.D."/>
            <person name="Amoako-Attah I."/>
            <person name="Akrofi A.Y."/>
            <person name="Begoude B.A."/>
            <person name="Ten Hoopen G.M."/>
            <person name="Coulibaly K."/>
            <person name="Kebe B.I."/>
            <person name="Melnick R.L."/>
            <person name="Guiltinan M.J."/>
            <person name="Tyler B.M."/>
            <person name="Meinhardt L.W."/>
            <person name="Bailey B.A."/>
        </authorList>
    </citation>
    <scope>NUCLEOTIDE SEQUENCE [LARGE SCALE GENOMIC DNA]</scope>
    <source>
        <strain evidence="8">sbr112.9</strain>
    </source>
</reference>
<dbReference type="InterPro" id="IPR056866">
    <property type="entry name" value="Znf_WRKY19"/>
</dbReference>
<feature type="region of interest" description="Disordered" evidence="5">
    <location>
        <begin position="1"/>
        <end position="39"/>
    </location>
</feature>
<dbReference type="PROSITE" id="PS50089">
    <property type="entry name" value="ZF_RING_2"/>
    <property type="match status" value="1"/>
</dbReference>
<dbReference type="EMBL" id="NCKW01006608">
    <property type="protein sequence ID" value="POM71131.1"/>
    <property type="molecule type" value="Genomic_DNA"/>
</dbReference>
<keyword evidence="1" id="KW-0479">Metal-binding</keyword>
<feature type="compositionally biased region" description="Polar residues" evidence="5">
    <location>
        <begin position="20"/>
        <end position="39"/>
    </location>
</feature>
<evidence type="ECO:0000256" key="1">
    <source>
        <dbReference type="ARBA" id="ARBA00022723"/>
    </source>
</evidence>
<dbReference type="Pfam" id="PF24906">
    <property type="entry name" value="Zf_WRKY19"/>
    <property type="match status" value="4"/>
</dbReference>
<gene>
    <name evidence="7" type="ORF">PHPALM_12339</name>
</gene>
<organism evidence="7 8">
    <name type="scientific">Phytophthora palmivora</name>
    <dbReference type="NCBI Taxonomy" id="4796"/>
    <lineage>
        <taxon>Eukaryota</taxon>
        <taxon>Sar</taxon>
        <taxon>Stramenopiles</taxon>
        <taxon>Oomycota</taxon>
        <taxon>Peronosporomycetes</taxon>
        <taxon>Peronosporales</taxon>
        <taxon>Peronosporaceae</taxon>
        <taxon>Phytophthora</taxon>
    </lineage>
</organism>
<feature type="region of interest" description="Disordered" evidence="5">
    <location>
        <begin position="240"/>
        <end position="264"/>
    </location>
</feature>
<dbReference type="PANTHER" id="PTHR31827">
    <property type="entry name" value="EMB|CAB89363.1"/>
    <property type="match status" value="1"/>
</dbReference>
<dbReference type="AlphaFoldDB" id="A0A2P4XZZ1"/>
<name>A0A2P4XZZ1_9STRA</name>
<feature type="non-terminal residue" evidence="7">
    <location>
        <position position="1"/>
    </location>
</feature>
<evidence type="ECO:0000313" key="7">
    <source>
        <dbReference type="EMBL" id="POM71131.1"/>
    </source>
</evidence>
<evidence type="ECO:0000256" key="5">
    <source>
        <dbReference type="SAM" id="MobiDB-lite"/>
    </source>
</evidence>
<dbReference type="SMART" id="SM00184">
    <property type="entry name" value="RING"/>
    <property type="match status" value="1"/>
</dbReference>
<dbReference type="Pfam" id="PF00097">
    <property type="entry name" value="zf-C3HC4"/>
    <property type="match status" value="1"/>
</dbReference>
<evidence type="ECO:0000256" key="3">
    <source>
        <dbReference type="ARBA" id="ARBA00022833"/>
    </source>
</evidence>
<sequence length="489" mass="50211">PSTSGPSLTTRLKDGGVDISTGTSSNGSHLPFMQQQPGAKSLELSQPTSLYADVASSTTSMSMVTLSSDGPATAPINSNALYPPSLAPPSSQLNTSGEDTCGLCSGSHSDRVASHCGHRFHTQCLHSWGGLTTCPLCATASNTITSLPQATAVSYGLGTESATISAISQVSGQGEMPMNSGGTISNSIAANSANNAVSLSPSSSQVTTVNNMQVNNSMGNVRPPPIDTRIVDTRMGAAILSGGKRSATSTRSGSSSSGRVRKNKKLKDCSVPGCDRTVRSRGLCKGHGGGRRCGFAGCGLSDQGGGFCISHGGGKRCQHEGCDNSAQSRGLCKLHGGGSRCTVPNCTKSSQGRGLCRAHGGGRRCMVEGCNKTDRRAGYCVTHGADKKCIIPECSKTGRIDNMCTKHYFERHPAQPPGTVSTTPPPVITVNANTSAARARAERKKAAEQQAALANYAGTPSVMLSGSVPVPNAPFDGRLGGTMTKAEPF</sequence>